<evidence type="ECO:0000256" key="4">
    <source>
        <dbReference type="ARBA" id="ARBA00023277"/>
    </source>
</evidence>
<dbReference type="InterPro" id="IPR006680">
    <property type="entry name" value="Amidohydro-rel"/>
</dbReference>
<dbReference type="InterPro" id="IPR011059">
    <property type="entry name" value="Metal-dep_hydrolase_composite"/>
</dbReference>
<protein>
    <submittedName>
        <fullName evidence="7">N-acetylglucosamine-6-phosphate deacetylase</fullName>
    </submittedName>
</protein>
<dbReference type="PIRSF" id="PIRSF038994">
    <property type="entry name" value="NagA"/>
    <property type="match status" value="1"/>
</dbReference>
<organism evidence="7 8">
    <name type="scientific">Curtobacterium herbarum</name>
    <dbReference type="NCBI Taxonomy" id="150122"/>
    <lineage>
        <taxon>Bacteria</taxon>
        <taxon>Bacillati</taxon>
        <taxon>Actinomycetota</taxon>
        <taxon>Actinomycetes</taxon>
        <taxon>Micrococcales</taxon>
        <taxon>Microbacteriaceae</taxon>
        <taxon>Curtobacterium</taxon>
    </lineage>
</organism>
<keyword evidence="3 5" id="KW-0378">Hydrolase</keyword>
<dbReference type="InterPro" id="IPR032466">
    <property type="entry name" value="Metal_Hydrolase"/>
</dbReference>
<dbReference type="Proteomes" id="UP001501742">
    <property type="component" value="Unassembled WGS sequence"/>
</dbReference>
<dbReference type="PANTHER" id="PTHR11113">
    <property type="entry name" value="N-ACETYLGLUCOSAMINE-6-PHOSPHATE DEACETYLASE"/>
    <property type="match status" value="1"/>
</dbReference>
<evidence type="ECO:0000256" key="1">
    <source>
        <dbReference type="ARBA" id="ARBA00010716"/>
    </source>
</evidence>
<proteinExistence type="inferred from homology"/>
<gene>
    <name evidence="7" type="primary">nagA_1</name>
    <name evidence="7" type="ORF">GCM10009627_13270</name>
</gene>
<dbReference type="InterPro" id="IPR003764">
    <property type="entry name" value="GlcNAc_6-P_deAcase"/>
</dbReference>
<keyword evidence="8" id="KW-1185">Reference proteome</keyword>
<evidence type="ECO:0000259" key="6">
    <source>
        <dbReference type="Pfam" id="PF01979"/>
    </source>
</evidence>
<reference evidence="7 8" key="1">
    <citation type="journal article" date="2019" name="Int. J. Syst. Evol. Microbiol.">
        <title>The Global Catalogue of Microorganisms (GCM) 10K type strain sequencing project: providing services to taxonomists for standard genome sequencing and annotation.</title>
        <authorList>
            <consortium name="The Broad Institute Genomics Platform"/>
            <consortium name="The Broad Institute Genome Sequencing Center for Infectious Disease"/>
            <person name="Wu L."/>
            <person name="Ma J."/>
        </authorList>
    </citation>
    <scope>NUCLEOTIDE SEQUENCE [LARGE SCALE GENOMIC DNA]</scope>
    <source>
        <strain evidence="7 8">JCM 12140</strain>
    </source>
</reference>
<evidence type="ECO:0000256" key="2">
    <source>
        <dbReference type="ARBA" id="ARBA00022723"/>
    </source>
</evidence>
<keyword evidence="4 5" id="KW-0119">Carbohydrate metabolism</keyword>
<dbReference type="SUPFAM" id="SSF51556">
    <property type="entry name" value="Metallo-dependent hydrolases"/>
    <property type="match status" value="1"/>
</dbReference>
<dbReference type="PANTHER" id="PTHR11113:SF14">
    <property type="entry name" value="N-ACETYLGLUCOSAMINE-6-PHOSPHATE DEACETYLASE"/>
    <property type="match status" value="1"/>
</dbReference>
<evidence type="ECO:0000256" key="5">
    <source>
        <dbReference type="PIRNR" id="PIRNR038994"/>
    </source>
</evidence>
<name>A0ABN1ZBM9_9MICO</name>
<dbReference type="Pfam" id="PF01979">
    <property type="entry name" value="Amidohydro_1"/>
    <property type="match status" value="1"/>
</dbReference>
<evidence type="ECO:0000313" key="7">
    <source>
        <dbReference type="EMBL" id="GAA1492981.1"/>
    </source>
</evidence>
<dbReference type="Gene3D" id="2.30.40.10">
    <property type="entry name" value="Urease, subunit C, domain 1"/>
    <property type="match status" value="1"/>
</dbReference>
<dbReference type="SUPFAM" id="SSF51338">
    <property type="entry name" value="Composite domain of metallo-dependent hydrolases"/>
    <property type="match status" value="1"/>
</dbReference>
<comment type="caution">
    <text evidence="7">The sequence shown here is derived from an EMBL/GenBank/DDBJ whole genome shotgun (WGS) entry which is preliminary data.</text>
</comment>
<comment type="similarity">
    <text evidence="1 5">Belongs to the metallo-dependent hydrolases superfamily. NagA family.</text>
</comment>
<dbReference type="NCBIfam" id="TIGR00221">
    <property type="entry name" value="nagA"/>
    <property type="match status" value="1"/>
</dbReference>
<dbReference type="RefSeq" id="WP_204606639.1">
    <property type="nucleotide sequence ID" value="NZ_BAAAJX010000005.1"/>
</dbReference>
<accession>A0ABN1ZBM9</accession>
<dbReference type="Gene3D" id="3.20.20.140">
    <property type="entry name" value="Metal-dependent hydrolases"/>
    <property type="match status" value="1"/>
</dbReference>
<evidence type="ECO:0000256" key="3">
    <source>
        <dbReference type="ARBA" id="ARBA00022801"/>
    </source>
</evidence>
<evidence type="ECO:0000313" key="8">
    <source>
        <dbReference type="Proteomes" id="UP001501742"/>
    </source>
</evidence>
<feature type="domain" description="Amidohydrolase-related" evidence="6">
    <location>
        <begin position="49"/>
        <end position="360"/>
    </location>
</feature>
<keyword evidence="2" id="KW-0479">Metal-binding</keyword>
<sequence length="371" mass="37354">MTTLVRARRVVTAEADLVDGWIAVSDGRVAAVGTGPAPRHDSVVEARGTVVPGFVDLHAHGALGHDFASCSAADARAAVAHHAARGTAHLVASIATGTVPDTVAALHRLRPLVADGTLAGLHLEGPWLAPARRGAHAVALLHPPTAAEVELLVDAGGAALRVVTLAPELPGAVDAIRRLTDAGVIAAIGHTDADTEQVQRAVDAGATLVTHLFNGMPPLHHREPGPVGVALTDERLTVECIVDGHHLDPVAVDLVRHAAGDRLVLVSDAMAATGCADGAYRIAGSDVVVEGGVAMLADGSSLAGSTITVAGAVARVLATAVHPGAVREAVAASSVRAAARLGLRPPLTVGSAADLVVLDPEGRTTVLEVPA</sequence>
<dbReference type="EMBL" id="BAAAJX010000005">
    <property type="protein sequence ID" value="GAA1492981.1"/>
    <property type="molecule type" value="Genomic_DNA"/>
</dbReference>